<proteinExistence type="inferred from homology"/>
<feature type="region of interest" description="Disordered" evidence="2">
    <location>
        <begin position="20"/>
        <end position="50"/>
    </location>
</feature>
<dbReference type="PANTHER" id="PTHR10566">
    <property type="entry name" value="CHAPERONE-ACTIVITY OF BC1 COMPLEX CABC1 -RELATED"/>
    <property type="match status" value="1"/>
</dbReference>
<dbReference type="GO" id="GO:0004672">
    <property type="term" value="F:protein kinase activity"/>
    <property type="evidence" value="ECO:0007669"/>
    <property type="project" value="InterPro"/>
</dbReference>
<comment type="similarity">
    <text evidence="1">Belongs to the protein kinase superfamily. ADCK protein kinase family.</text>
</comment>
<evidence type="ECO:0000256" key="2">
    <source>
        <dbReference type="SAM" id="MobiDB-lite"/>
    </source>
</evidence>
<dbReference type="Pfam" id="PF03109">
    <property type="entry name" value="ABC1"/>
    <property type="match status" value="1"/>
</dbReference>
<dbReference type="EMBL" id="GDKF01005757">
    <property type="protein sequence ID" value="JAT72865.1"/>
    <property type="molecule type" value="Transcribed_RNA"/>
</dbReference>
<evidence type="ECO:0000259" key="3">
    <source>
        <dbReference type="PROSITE" id="PS50011"/>
    </source>
</evidence>
<gene>
    <name evidence="4" type="ORF">g.6311</name>
</gene>
<feature type="domain" description="Protein kinase" evidence="3">
    <location>
        <begin position="207"/>
        <end position="541"/>
    </location>
</feature>
<dbReference type="InterPro" id="IPR011009">
    <property type="entry name" value="Kinase-like_dom_sf"/>
</dbReference>
<organism evidence="4">
    <name type="scientific">Auxenochlorella protothecoides</name>
    <name type="common">Green microalga</name>
    <name type="synonym">Chlorella protothecoides</name>
    <dbReference type="NCBI Taxonomy" id="3075"/>
    <lineage>
        <taxon>Eukaryota</taxon>
        <taxon>Viridiplantae</taxon>
        <taxon>Chlorophyta</taxon>
        <taxon>core chlorophytes</taxon>
        <taxon>Trebouxiophyceae</taxon>
        <taxon>Chlorellales</taxon>
        <taxon>Chlorellaceae</taxon>
        <taxon>Auxenochlorella</taxon>
    </lineage>
</organism>
<dbReference type="AlphaFoldDB" id="A0A1D2A1K1"/>
<protein>
    <recommendedName>
        <fullName evidence="3">Protein kinase domain-containing protein</fullName>
    </recommendedName>
</protein>
<dbReference type="PROSITE" id="PS50011">
    <property type="entry name" value="PROTEIN_KINASE_DOM"/>
    <property type="match status" value="1"/>
</dbReference>
<name>A0A1D2A1K1_AUXPR</name>
<dbReference type="CDD" id="cd05121">
    <property type="entry name" value="ABC1_ADCK3-like"/>
    <property type="match status" value="1"/>
</dbReference>
<dbReference type="SMART" id="SM00220">
    <property type="entry name" value="S_TKc"/>
    <property type="match status" value="1"/>
</dbReference>
<dbReference type="Gene3D" id="1.10.510.10">
    <property type="entry name" value="Transferase(Phosphotransferase) domain 1"/>
    <property type="match status" value="1"/>
</dbReference>
<dbReference type="InterPro" id="IPR050154">
    <property type="entry name" value="UbiB_kinase"/>
</dbReference>
<dbReference type="InterPro" id="IPR004147">
    <property type="entry name" value="ABC1_dom"/>
</dbReference>
<dbReference type="PANTHER" id="PTHR10566:SF128">
    <property type="entry name" value="UBIB DOMAIN CONTAINING KINASE"/>
    <property type="match status" value="1"/>
</dbReference>
<reference evidence="4" key="1">
    <citation type="submission" date="2015-08" db="EMBL/GenBank/DDBJ databases">
        <authorList>
            <person name="Babu N.S."/>
            <person name="Beckwith C.J."/>
            <person name="Beseler K.G."/>
            <person name="Brison A."/>
            <person name="Carone J.V."/>
            <person name="Caskin T.P."/>
            <person name="Diamond M."/>
            <person name="Durham M.E."/>
            <person name="Foxe J.M."/>
            <person name="Go M."/>
            <person name="Henderson B.A."/>
            <person name="Jones I.B."/>
            <person name="McGettigan J.A."/>
            <person name="Micheletti S.J."/>
            <person name="Nasrallah M.E."/>
            <person name="Ortiz D."/>
            <person name="Piller C.R."/>
            <person name="Privatt S.R."/>
            <person name="Schneider S.L."/>
            <person name="Sharp S."/>
            <person name="Smith T.C."/>
            <person name="Stanton J.D."/>
            <person name="Ullery H.E."/>
            <person name="Wilson R.J."/>
            <person name="Serrano M.G."/>
            <person name="Buck G."/>
            <person name="Lee V."/>
            <person name="Wang Y."/>
            <person name="Carvalho R."/>
            <person name="Voegtly L."/>
            <person name="Shi R."/>
            <person name="Duckworth R."/>
            <person name="Johnson A."/>
            <person name="Loviza R."/>
            <person name="Walstead R."/>
            <person name="Shah Z."/>
            <person name="Kiflezghi M."/>
            <person name="Wade K."/>
            <person name="Ball S.L."/>
            <person name="Bradley K.W."/>
            <person name="Asai D.J."/>
            <person name="Bowman C.A."/>
            <person name="Russell D.A."/>
            <person name="Pope W.H."/>
            <person name="Jacobs-Sera D."/>
            <person name="Hendrix R.W."/>
            <person name="Hatfull G.F."/>
        </authorList>
    </citation>
    <scope>NUCLEOTIDE SEQUENCE</scope>
</reference>
<evidence type="ECO:0000256" key="1">
    <source>
        <dbReference type="ARBA" id="ARBA00009670"/>
    </source>
</evidence>
<accession>A0A1D2A1K1</accession>
<dbReference type="InterPro" id="IPR000719">
    <property type="entry name" value="Prot_kinase_dom"/>
</dbReference>
<dbReference type="SUPFAM" id="SSF56112">
    <property type="entry name" value="Protein kinase-like (PK-like)"/>
    <property type="match status" value="1"/>
</dbReference>
<dbReference type="GO" id="GO:0005524">
    <property type="term" value="F:ATP binding"/>
    <property type="evidence" value="ECO:0007669"/>
    <property type="project" value="InterPro"/>
</dbReference>
<evidence type="ECO:0000313" key="4">
    <source>
        <dbReference type="EMBL" id="JAT72865.1"/>
    </source>
</evidence>
<sequence>MESCCRPLIGGGLTRQFTPLSAPRSFHHGQQLESKRRRSLLHGREESSTTRITAVPPLQNGAAVPLNTRRLSNKDMESVLVGMGTDYDPQRLSASFRDRRLGLTSRSIAVFSKLSVFAAKVALDVAQGKFLERADVRAPELRDLLASLGPAFIKVGQALSSRPDLLPPEYLAALATLQDRLPPFPSDTARQLIEAELGRPISQVYSELTPEPVAAASLGQVYRGRLRSTGEEVAVKVQRPGILEQIAQDMVLLRRVISAVDKQPSKLSLFSQPLTPLVDEFAARLFGELDYMQEGRNAERFQALYGTMPQVRTPAIKWEATSRRVLTMEWIEGVKLTDKAAMARSGLSVVQFVDVGIECSLRQLLEHGFFHADPHPGNLLATAGGDLVYLDFGMMSEMPQGARYAVIAHIVHLVNRDYRAMTRDYYALDFIDPSIDTSPIAPALAAFFDDVLTASVSSLNFKALVDGLGEVLFRYPFRVPPYYALILRSLTVLEGLALSSDPDYKLLAQAYPYVARRLLTDPAPELRASLEQLVLTPSKQLDWERLENLVENGSRAAEFDPGQVWLLADWVCSPAGTGLRASLTAEVTALLDAVAARAARADLAARLRNPGLAARLVPEGRGEAASAARAELLWRLARETSHATTSPLAGVFGTLADLQGTRPGAALRQLQELLLNAPPELKDGFLRPEVQEMVAGVQLGLVQRAAARAVQVLASPWGNNVPATGEGRGAQRGFL</sequence>